<evidence type="ECO:0000313" key="2">
    <source>
        <dbReference type="EMBL" id="MEE1884225.1"/>
    </source>
</evidence>
<accession>A0ABU7GYR1</accession>
<keyword evidence="3" id="KW-1185">Reference proteome</keyword>
<reference evidence="2 3" key="1">
    <citation type="submission" date="2024-01" db="EMBL/GenBank/DDBJ databases">
        <title>Pedobacter sp. nov., isolated from oil-contaminated soil.</title>
        <authorList>
            <person name="Le N.T.T."/>
        </authorList>
    </citation>
    <scope>NUCLEOTIDE SEQUENCE [LARGE SCALE GENOMIC DNA]</scope>
    <source>
        <strain evidence="2 3">VNH31</strain>
    </source>
</reference>
<comment type="caution">
    <text evidence="2">The sequence shown here is derived from an EMBL/GenBank/DDBJ whole genome shotgun (WGS) entry which is preliminary data.</text>
</comment>
<feature type="compositionally biased region" description="Basic and acidic residues" evidence="1">
    <location>
        <begin position="256"/>
        <end position="271"/>
    </location>
</feature>
<dbReference type="Proteomes" id="UP001337681">
    <property type="component" value="Unassembled WGS sequence"/>
</dbReference>
<sequence>MDIQTTEINRLVQLLKEPKKLGANDLLVLESLESNAPFFSAIHLLKCALKKDKQSIGKASLYASGKLSKQFFKLEINQQAEEDDDQIFEEIGEIDAGNYITPDTQELVELRNPRREEIVNTEHSLIENNNAAVDNGNIPDVKNQFVEIETVTPDEPEHTTVSKYDDEELPYTFLWWLAKTRAEHKAIFQPYATPVKQEPGALQQQYVEHIFHLQTGVGIDDSIEQLPELKPKTGKDLKIIEAFLENDPQIKPPPHNKLDNENKARKSAEDHNDVVSETLASIYIEQMLYRKAIETYEKLSLKFPEKSRYFADLIKSLEKKL</sequence>
<protein>
    <recommendedName>
        <fullName evidence="4">Tetratricopeptide repeat protein</fullName>
    </recommendedName>
</protein>
<gene>
    <name evidence="2" type="ORF">VRU49_02220</name>
</gene>
<evidence type="ECO:0008006" key="4">
    <source>
        <dbReference type="Google" id="ProtNLM"/>
    </source>
</evidence>
<feature type="region of interest" description="Disordered" evidence="1">
    <location>
        <begin position="249"/>
        <end position="271"/>
    </location>
</feature>
<proteinExistence type="predicted"/>
<name>A0ABU7GYR1_9SPHI</name>
<dbReference type="EMBL" id="JAZDQU010000001">
    <property type="protein sequence ID" value="MEE1884225.1"/>
    <property type="molecule type" value="Genomic_DNA"/>
</dbReference>
<organism evidence="2 3">
    <name type="scientific">Pedobacter flavus</name>
    <dbReference type="NCBI Taxonomy" id="3113906"/>
    <lineage>
        <taxon>Bacteria</taxon>
        <taxon>Pseudomonadati</taxon>
        <taxon>Bacteroidota</taxon>
        <taxon>Sphingobacteriia</taxon>
        <taxon>Sphingobacteriales</taxon>
        <taxon>Sphingobacteriaceae</taxon>
        <taxon>Pedobacter</taxon>
    </lineage>
</organism>
<dbReference type="RefSeq" id="WP_330145142.1">
    <property type="nucleotide sequence ID" value="NZ_JAZDQU010000001.1"/>
</dbReference>
<evidence type="ECO:0000256" key="1">
    <source>
        <dbReference type="SAM" id="MobiDB-lite"/>
    </source>
</evidence>
<evidence type="ECO:0000313" key="3">
    <source>
        <dbReference type="Proteomes" id="UP001337681"/>
    </source>
</evidence>